<protein>
    <submittedName>
        <fullName evidence="1">Uncharacterized protein</fullName>
    </submittedName>
</protein>
<organism evidence="1 2">
    <name type="scientific">Dendrobium thyrsiflorum</name>
    <name type="common">Pinecone-like raceme dendrobium</name>
    <name type="synonym">Orchid</name>
    <dbReference type="NCBI Taxonomy" id="117978"/>
    <lineage>
        <taxon>Eukaryota</taxon>
        <taxon>Viridiplantae</taxon>
        <taxon>Streptophyta</taxon>
        <taxon>Embryophyta</taxon>
        <taxon>Tracheophyta</taxon>
        <taxon>Spermatophyta</taxon>
        <taxon>Magnoliopsida</taxon>
        <taxon>Liliopsida</taxon>
        <taxon>Asparagales</taxon>
        <taxon>Orchidaceae</taxon>
        <taxon>Epidendroideae</taxon>
        <taxon>Malaxideae</taxon>
        <taxon>Dendrobiinae</taxon>
        <taxon>Dendrobium</taxon>
    </lineage>
</organism>
<reference evidence="1 2" key="1">
    <citation type="journal article" date="2024" name="Plant Biotechnol. J.">
        <title>Dendrobium thyrsiflorum genome and its molecular insights into genes involved in important horticultural traits.</title>
        <authorList>
            <person name="Chen B."/>
            <person name="Wang J.Y."/>
            <person name="Zheng P.J."/>
            <person name="Li K.L."/>
            <person name="Liang Y.M."/>
            <person name="Chen X.F."/>
            <person name="Zhang C."/>
            <person name="Zhao X."/>
            <person name="He X."/>
            <person name="Zhang G.Q."/>
            <person name="Liu Z.J."/>
            <person name="Xu Q."/>
        </authorList>
    </citation>
    <scope>NUCLEOTIDE SEQUENCE [LARGE SCALE GENOMIC DNA]</scope>
    <source>
        <strain evidence="1">GZMU011</strain>
    </source>
</reference>
<keyword evidence="2" id="KW-1185">Reference proteome</keyword>
<sequence length="212" mass="24519">MDLAGQAVKKWNMAESGIWPKAGKSRITELVKTGLAGRVSPVVSLRENLIVMVHDEEGEEILRTEFKTMFLLERGLWDNLFPLKNGGSLHMKLQFFLSEEDRKRIREMRNSALKRRHLEKPGIRHRRSFSDDRIGYSPTRTFAEIGTEEMLLDHSESADLVKYSPSVKWRRQHIEEVVELCHLEGAEKMILPPDCGTKIVLVHDLWARAEEM</sequence>
<gene>
    <name evidence="1" type="ORF">M5K25_012972</name>
</gene>
<evidence type="ECO:0000313" key="2">
    <source>
        <dbReference type="Proteomes" id="UP001552299"/>
    </source>
</evidence>
<name>A0ABD0V5L0_DENTH</name>
<dbReference type="AlphaFoldDB" id="A0ABD0V5L0"/>
<accession>A0ABD0V5L0</accession>
<dbReference type="EMBL" id="JANQDX010000010">
    <property type="protein sequence ID" value="KAL0917871.1"/>
    <property type="molecule type" value="Genomic_DNA"/>
</dbReference>
<proteinExistence type="predicted"/>
<evidence type="ECO:0000313" key="1">
    <source>
        <dbReference type="EMBL" id="KAL0917871.1"/>
    </source>
</evidence>
<dbReference type="PANTHER" id="PTHR36810">
    <property type="entry name" value="BNACNNG47150D PROTEIN"/>
    <property type="match status" value="1"/>
</dbReference>
<dbReference type="PANTHER" id="PTHR36810:SF1">
    <property type="entry name" value="OS05G0232200 PROTEIN"/>
    <property type="match status" value="1"/>
</dbReference>
<dbReference type="Proteomes" id="UP001552299">
    <property type="component" value="Unassembled WGS sequence"/>
</dbReference>
<comment type="caution">
    <text evidence="1">The sequence shown here is derived from an EMBL/GenBank/DDBJ whole genome shotgun (WGS) entry which is preliminary data.</text>
</comment>